<keyword evidence="3" id="KW-1185">Reference proteome</keyword>
<sequence>MSSWNLAGSRDFFSPPSSSSQRNKALHEETINALLMPHHHMRKFDPTLQQYKILIDISMVKD</sequence>
<accession>A0AAV7GGR8</accession>
<name>A0AAV7GGR8_DENCH</name>
<dbReference type="EMBL" id="JAGFBR010000014">
    <property type="protein sequence ID" value="KAH0455425.1"/>
    <property type="molecule type" value="Genomic_DNA"/>
</dbReference>
<protein>
    <submittedName>
        <fullName evidence="2">Uncharacterized protein</fullName>
    </submittedName>
</protein>
<evidence type="ECO:0000313" key="2">
    <source>
        <dbReference type="EMBL" id="KAH0455425.1"/>
    </source>
</evidence>
<evidence type="ECO:0000313" key="3">
    <source>
        <dbReference type="Proteomes" id="UP000775213"/>
    </source>
</evidence>
<proteinExistence type="predicted"/>
<gene>
    <name evidence="2" type="ORF">IEQ34_015457</name>
</gene>
<comment type="caution">
    <text evidence="2">The sequence shown here is derived from an EMBL/GenBank/DDBJ whole genome shotgun (WGS) entry which is preliminary data.</text>
</comment>
<dbReference type="AlphaFoldDB" id="A0AAV7GGR8"/>
<organism evidence="2 3">
    <name type="scientific">Dendrobium chrysotoxum</name>
    <name type="common">Orchid</name>
    <dbReference type="NCBI Taxonomy" id="161865"/>
    <lineage>
        <taxon>Eukaryota</taxon>
        <taxon>Viridiplantae</taxon>
        <taxon>Streptophyta</taxon>
        <taxon>Embryophyta</taxon>
        <taxon>Tracheophyta</taxon>
        <taxon>Spermatophyta</taxon>
        <taxon>Magnoliopsida</taxon>
        <taxon>Liliopsida</taxon>
        <taxon>Asparagales</taxon>
        <taxon>Orchidaceae</taxon>
        <taxon>Epidendroideae</taxon>
        <taxon>Malaxideae</taxon>
        <taxon>Dendrobiinae</taxon>
        <taxon>Dendrobium</taxon>
    </lineage>
</organism>
<dbReference type="Proteomes" id="UP000775213">
    <property type="component" value="Unassembled WGS sequence"/>
</dbReference>
<reference evidence="2 3" key="1">
    <citation type="journal article" date="2021" name="Hortic Res">
        <title>Chromosome-scale assembly of the Dendrobium chrysotoxum genome enhances the understanding of orchid evolution.</title>
        <authorList>
            <person name="Zhang Y."/>
            <person name="Zhang G.Q."/>
            <person name="Zhang D."/>
            <person name="Liu X.D."/>
            <person name="Xu X.Y."/>
            <person name="Sun W.H."/>
            <person name="Yu X."/>
            <person name="Zhu X."/>
            <person name="Wang Z.W."/>
            <person name="Zhao X."/>
            <person name="Zhong W.Y."/>
            <person name="Chen H."/>
            <person name="Yin W.L."/>
            <person name="Huang T."/>
            <person name="Niu S.C."/>
            <person name="Liu Z.J."/>
        </authorList>
    </citation>
    <scope>NUCLEOTIDE SEQUENCE [LARGE SCALE GENOMIC DNA]</scope>
    <source>
        <strain evidence="2">Lindl</strain>
    </source>
</reference>
<evidence type="ECO:0000256" key="1">
    <source>
        <dbReference type="SAM" id="MobiDB-lite"/>
    </source>
</evidence>
<feature type="region of interest" description="Disordered" evidence="1">
    <location>
        <begin position="1"/>
        <end position="25"/>
    </location>
</feature>